<organism evidence="3 4">
    <name type="scientific">Plesiocystis pacifica SIR-1</name>
    <dbReference type="NCBI Taxonomy" id="391625"/>
    <lineage>
        <taxon>Bacteria</taxon>
        <taxon>Pseudomonadati</taxon>
        <taxon>Myxococcota</taxon>
        <taxon>Polyangia</taxon>
        <taxon>Nannocystales</taxon>
        <taxon>Nannocystaceae</taxon>
        <taxon>Plesiocystis</taxon>
    </lineage>
</organism>
<feature type="domain" description="VWFA" evidence="1">
    <location>
        <begin position="277"/>
        <end position="382"/>
    </location>
</feature>
<evidence type="ECO:0000313" key="4">
    <source>
        <dbReference type="Proteomes" id="UP000005801"/>
    </source>
</evidence>
<dbReference type="AlphaFoldDB" id="A6GFD4"/>
<dbReference type="RefSeq" id="WP_006975424.1">
    <property type="nucleotide sequence ID" value="NZ_ABCS01000092.1"/>
</dbReference>
<keyword evidence="4" id="KW-1185">Reference proteome</keyword>
<proteinExistence type="predicted"/>
<dbReference type="InterPro" id="IPR036465">
    <property type="entry name" value="vWFA_dom_sf"/>
</dbReference>
<dbReference type="PROSITE" id="PS51468">
    <property type="entry name" value="VIT"/>
    <property type="match status" value="1"/>
</dbReference>
<dbReference type="InterPro" id="IPR002035">
    <property type="entry name" value="VWF_A"/>
</dbReference>
<dbReference type="InterPro" id="IPR013694">
    <property type="entry name" value="VIT"/>
</dbReference>
<accession>A6GFD4</accession>
<protein>
    <recommendedName>
        <fullName evidence="5">VWFA domain-containing protein</fullName>
    </recommendedName>
</protein>
<dbReference type="Proteomes" id="UP000005801">
    <property type="component" value="Unassembled WGS sequence"/>
</dbReference>
<dbReference type="CDD" id="cd00198">
    <property type="entry name" value="vWFA"/>
    <property type="match status" value="1"/>
</dbReference>
<gene>
    <name evidence="3" type="ORF">PPSIR1_04263</name>
</gene>
<evidence type="ECO:0000259" key="2">
    <source>
        <dbReference type="PROSITE" id="PS51468"/>
    </source>
</evidence>
<dbReference type="Pfam" id="PF13519">
    <property type="entry name" value="VWA_2"/>
    <property type="match status" value="1"/>
</dbReference>
<sequence length="695" mass="74541">MPVLSLERDPSTAPRRPLARWCAPLALGALLGLTLAPGEARADWLYGTRGEGAMTERSHVVELSFERGYATMTVTRAFHNGHDDFDEATLELALPEGAVATGLRTQSKLEGRTQWHAGQLLDADLAAQRYTELTGLGIHQPRDPALLAWDGLGRLFLQVFPIAPGSDKVVEYSLDMPASWVEGRWVLELETLGLDDVPAEVHVRSANRKDRLFVDGRSLRSGGAITLDVPRTISLAPRSSAGVFTELAVAPAGADRSIAHWRVGVPAQLSELPERARIVVGLDLSRSMDLPQIEAERQAALTTLSHFEDPKLGAKVAVLGFDHEVHALTPGLVSVAEAIEALERADLERGNGSDLGLALEAATTLLSAADRRAAKRVVMFSDFELRSRIQPADYEAVTAASGAIVHLATIEPASAGPYLDRDDAHPWTGLARATGGVVWFAGAGASPDDDDREAARRIFEELARPVRLDGLRVELDGVDYDSQLPESLFEGEGHAELSVSQQLVSKVRVGGWRWGAPVELVMHPDPALEQRWSALVFGNEALFELDDDEMRALATRGGAVSPVTSYLAIEPGVRPSTAGFAFDNVGLIGKGGCGGSGSGYGSAGGVPFGGRLDRQVWLEAQLGAVWLRCGGAGTRAQVQLEATFEEIVDLQFSPAQPVNAAVLDCVAERSWDLGLPADDFIEARKTWVVEVDVDA</sequence>
<name>A6GFD4_9BACT</name>
<evidence type="ECO:0008006" key="5">
    <source>
        <dbReference type="Google" id="ProtNLM"/>
    </source>
</evidence>
<feature type="domain" description="VIT" evidence="2">
    <location>
        <begin position="40"/>
        <end position="176"/>
    </location>
</feature>
<dbReference type="EMBL" id="ABCS01000092">
    <property type="protein sequence ID" value="EDM75419.1"/>
    <property type="molecule type" value="Genomic_DNA"/>
</dbReference>
<evidence type="ECO:0000259" key="1">
    <source>
        <dbReference type="PROSITE" id="PS50234"/>
    </source>
</evidence>
<dbReference type="PROSITE" id="PS50234">
    <property type="entry name" value="VWFA"/>
    <property type="match status" value="1"/>
</dbReference>
<dbReference type="SUPFAM" id="SSF53300">
    <property type="entry name" value="vWA-like"/>
    <property type="match status" value="1"/>
</dbReference>
<reference evidence="3 4" key="1">
    <citation type="submission" date="2007-06" db="EMBL/GenBank/DDBJ databases">
        <authorList>
            <person name="Shimkets L."/>
            <person name="Ferriera S."/>
            <person name="Johnson J."/>
            <person name="Kravitz S."/>
            <person name="Beeson K."/>
            <person name="Sutton G."/>
            <person name="Rogers Y.-H."/>
            <person name="Friedman R."/>
            <person name="Frazier M."/>
            <person name="Venter J.C."/>
        </authorList>
    </citation>
    <scope>NUCLEOTIDE SEQUENCE [LARGE SCALE GENOMIC DNA]</scope>
    <source>
        <strain evidence="3 4">SIR-1</strain>
    </source>
</reference>
<dbReference type="OrthoDB" id="5487702at2"/>
<dbReference type="SMART" id="SM00327">
    <property type="entry name" value="VWA"/>
    <property type="match status" value="1"/>
</dbReference>
<evidence type="ECO:0000313" key="3">
    <source>
        <dbReference type="EMBL" id="EDM75419.1"/>
    </source>
</evidence>
<dbReference type="eggNOG" id="COG2304">
    <property type="taxonomic scope" value="Bacteria"/>
</dbReference>
<dbReference type="Gene3D" id="3.40.50.410">
    <property type="entry name" value="von Willebrand factor, type A domain"/>
    <property type="match status" value="1"/>
</dbReference>
<comment type="caution">
    <text evidence="3">The sequence shown here is derived from an EMBL/GenBank/DDBJ whole genome shotgun (WGS) entry which is preliminary data.</text>
</comment>